<feature type="transmembrane region" description="Helical" evidence="5">
    <location>
        <begin position="306"/>
        <end position="327"/>
    </location>
</feature>
<evidence type="ECO:0000256" key="5">
    <source>
        <dbReference type="SAM" id="Phobius"/>
    </source>
</evidence>
<evidence type="ECO:0000256" key="2">
    <source>
        <dbReference type="ARBA" id="ARBA00022692"/>
    </source>
</evidence>
<feature type="transmembrane region" description="Helical" evidence="5">
    <location>
        <begin position="435"/>
        <end position="453"/>
    </location>
</feature>
<dbReference type="PANTHER" id="PTHR23528">
    <property type="match status" value="1"/>
</dbReference>
<feature type="transmembrane region" description="Helical" evidence="5">
    <location>
        <begin position="155"/>
        <end position="176"/>
    </location>
</feature>
<dbReference type="GO" id="GO:0005886">
    <property type="term" value="C:plasma membrane"/>
    <property type="evidence" value="ECO:0007669"/>
    <property type="project" value="UniProtKB-SubCell"/>
</dbReference>
<feature type="transmembrane region" description="Helical" evidence="5">
    <location>
        <begin position="339"/>
        <end position="358"/>
    </location>
</feature>
<dbReference type="AlphaFoldDB" id="A0A4Q2JVW1"/>
<reference evidence="7 8" key="1">
    <citation type="submission" date="2019-01" db="EMBL/GenBank/DDBJ databases">
        <authorList>
            <person name="Li J."/>
        </authorList>
    </citation>
    <scope>NUCLEOTIDE SEQUENCE [LARGE SCALE GENOMIC DNA]</scope>
    <source>
        <strain evidence="7 8">CCUG 35506</strain>
    </source>
</reference>
<feature type="transmembrane region" description="Helical" evidence="5">
    <location>
        <begin position="215"/>
        <end position="235"/>
    </location>
</feature>
<dbReference type="GO" id="GO:0022857">
    <property type="term" value="F:transmembrane transporter activity"/>
    <property type="evidence" value="ECO:0007669"/>
    <property type="project" value="InterPro"/>
</dbReference>
<gene>
    <name evidence="7" type="ORF">ESP57_01915</name>
</gene>
<dbReference type="Gene3D" id="1.20.1250.20">
    <property type="entry name" value="MFS general substrate transporter like domains"/>
    <property type="match status" value="2"/>
</dbReference>
<dbReference type="Pfam" id="PF07690">
    <property type="entry name" value="MFS_1"/>
    <property type="match status" value="1"/>
</dbReference>
<accession>A0A4Q2JVW1</accession>
<comment type="subcellular location">
    <subcellularLocation>
        <location evidence="1">Cell membrane</location>
        <topology evidence="1">Multi-pass membrane protein</topology>
    </subcellularLocation>
</comment>
<feature type="transmembrane region" description="Helical" evidence="5">
    <location>
        <begin position="273"/>
        <end position="294"/>
    </location>
</feature>
<name>A0A4Q2JVW1_9MICO</name>
<keyword evidence="8" id="KW-1185">Reference proteome</keyword>
<feature type="transmembrane region" description="Helical" evidence="5">
    <location>
        <begin position="188"/>
        <end position="209"/>
    </location>
</feature>
<proteinExistence type="predicted"/>
<feature type="transmembrane region" description="Helical" evidence="5">
    <location>
        <begin position="94"/>
        <end position="117"/>
    </location>
</feature>
<feature type="transmembrane region" description="Helical" evidence="5">
    <location>
        <begin position="57"/>
        <end position="82"/>
    </location>
</feature>
<dbReference type="PANTHER" id="PTHR23528:SF1">
    <property type="entry name" value="MAJOR FACILITATOR SUPERFAMILY (MFS) PROFILE DOMAIN-CONTAINING PROTEIN"/>
    <property type="match status" value="1"/>
</dbReference>
<comment type="caution">
    <text evidence="7">The sequence shown here is derived from an EMBL/GenBank/DDBJ whole genome shotgun (WGS) entry which is preliminary data.</text>
</comment>
<protein>
    <submittedName>
        <fullName evidence="7">MFS transporter</fullName>
    </submittedName>
</protein>
<evidence type="ECO:0000256" key="4">
    <source>
        <dbReference type="ARBA" id="ARBA00023136"/>
    </source>
</evidence>
<dbReference type="Proteomes" id="UP000292935">
    <property type="component" value="Unassembled WGS sequence"/>
</dbReference>
<feature type="transmembrane region" description="Helical" evidence="5">
    <location>
        <begin position="411"/>
        <end position="429"/>
    </location>
</feature>
<sequence>MVTKNEPDAEQLSAVGIAASVPIGVAAQSDLDATTRDVADGAVGTGLEPTQPMSKGYIFWLMLASFGASMAMMVPLSYGIAVRITELAPGHEEVLGYITGIAQVAYLVISPLVGIWSDRTRSRFGRRSPFLFLGTAIGLVGLLIIGVAPNLLLVGAGWIFGMVGWSIAGAALQTLQADKLPEQQRGRVSALTGLMTQIAPVLGIGVAYAVSSNTLLVFLVPGLIGAVLIVLFPLVKPEGSSKALAPSTQVTAKSVFMSYGFSIRKYPDFAWNWLGRFVFFIGLYFNTTFGTFFYAQRLDMPVREVAGVVATVGMVGVLAATIGALVGGFLSDKLQRRRLFVMIAAVLFVIGAVLEATAWSLPQIIAGAVTMQLSIAVFATVDQAIVFAIIPERNEAGRYMAVIQFAQKIPSAIAPMLAGLAITIGAVGGEKNYTLLYLVGGVFALIGGLIILLKVKSIR</sequence>
<dbReference type="InterPro" id="IPR011701">
    <property type="entry name" value="MFS"/>
</dbReference>
<dbReference type="InterPro" id="IPR036259">
    <property type="entry name" value="MFS_trans_sf"/>
</dbReference>
<evidence type="ECO:0000256" key="3">
    <source>
        <dbReference type="ARBA" id="ARBA00022989"/>
    </source>
</evidence>
<feature type="transmembrane region" description="Helical" evidence="5">
    <location>
        <begin position="364"/>
        <end position="390"/>
    </location>
</feature>
<dbReference type="EMBL" id="SDPO01000001">
    <property type="protein sequence ID" value="RXZ50590.1"/>
    <property type="molecule type" value="Genomic_DNA"/>
</dbReference>
<evidence type="ECO:0000259" key="6">
    <source>
        <dbReference type="PROSITE" id="PS50850"/>
    </source>
</evidence>
<dbReference type="InterPro" id="IPR020846">
    <property type="entry name" value="MFS_dom"/>
</dbReference>
<dbReference type="RefSeq" id="WP_129230384.1">
    <property type="nucleotide sequence ID" value="NZ_SDPO01000001.1"/>
</dbReference>
<dbReference type="CDD" id="cd06174">
    <property type="entry name" value="MFS"/>
    <property type="match status" value="1"/>
</dbReference>
<evidence type="ECO:0000313" key="7">
    <source>
        <dbReference type="EMBL" id="RXZ50590.1"/>
    </source>
</evidence>
<dbReference type="SUPFAM" id="SSF103473">
    <property type="entry name" value="MFS general substrate transporter"/>
    <property type="match status" value="1"/>
</dbReference>
<keyword evidence="2 5" id="KW-0812">Transmembrane</keyword>
<keyword evidence="3 5" id="KW-1133">Transmembrane helix</keyword>
<dbReference type="OrthoDB" id="7584869at2"/>
<organism evidence="7 8">
    <name type="scientific">Agromyces fucosus</name>
    <dbReference type="NCBI Taxonomy" id="41985"/>
    <lineage>
        <taxon>Bacteria</taxon>
        <taxon>Bacillati</taxon>
        <taxon>Actinomycetota</taxon>
        <taxon>Actinomycetes</taxon>
        <taxon>Micrococcales</taxon>
        <taxon>Microbacteriaceae</taxon>
        <taxon>Agromyces</taxon>
    </lineage>
</organism>
<feature type="domain" description="Major facilitator superfamily (MFS) profile" evidence="6">
    <location>
        <begin position="57"/>
        <end position="459"/>
    </location>
</feature>
<dbReference type="PROSITE" id="PS50850">
    <property type="entry name" value="MFS"/>
    <property type="match status" value="1"/>
</dbReference>
<keyword evidence="4 5" id="KW-0472">Membrane</keyword>
<evidence type="ECO:0000313" key="8">
    <source>
        <dbReference type="Proteomes" id="UP000292935"/>
    </source>
</evidence>
<feature type="transmembrane region" description="Helical" evidence="5">
    <location>
        <begin position="129"/>
        <end position="149"/>
    </location>
</feature>
<evidence type="ECO:0000256" key="1">
    <source>
        <dbReference type="ARBA" id="ARBA00004651"/>
    </source>
</evidence>